<dbReference type="EMBL" id="AGEY01000023">
    <property type="protein sequence ID" value="EHM00564.1"/>
    <property type="molecule type" value="Genomic_DNA"/>
</dbReference>
<dbReference type="HOGENOM" id="CLU_3311849_0_0_9"/>
<keyword evidence="1" id="KW-0472">Membrane</keyword>
<evidence type="ECO:0000313" key="3">
    <source>
        <dbReference type="Proteomes" id="UP000004625"/>
    </source>
</evidence>
<protein>
    <submittedName>
        <fullName evidence="2">Uncharacterized protein</fullName>
    </submittedName>
</protein>
<comment type="caution">
    <text evidence="2">The sequence shown here is derived from an EMBL/GenBank/DDBJ whole genome shotgun (WGS) entry which is preliminary data.</text>
</comment>
<feature type="transmembrane region" description="Helical" evidence="1">
    <location>
        <begin position="12"/>
        <end position="32"/>
    </location>
</feature>
<evidence type="ECO:0000313" key="2">
    <source>
        <dbReference type="EMBL" id="EHM00564.1"/>
    </source>
</evidence>
<dbReference type="STRING" id="797515.HMPREF9103_00474"/>
<dbReference type="Proteomes" id="UP000004625">
    <property type="component" value="Unassembled WGS sequence"/>
</dbReference>
<keyword evidence="1" id="KW-1133">Transmembrane helix</keyword>
<reference evidence="2 3" key="1">
    <citation type="submission" date="2011-09" db="EMBL/GenBank/DDBJ databases">
        <authorList>
            <person name="Weinstock G."/>
            <person name="Sodergren E."/>
            <person name="Clifton S."/>
            <person name="Fulton L."/>
            <person name="Fulton B."/>
            <person name="Courtney L."/>
            <person name="Fronick C."/>
            <person name="Harrison M."/>
            <person name="Strong C."/>
            <person name="Farmer C."/>
            <person name="Delahaunty K."/>
            <person name="Markovic C."/>
            <person name="Hall O."/>
            <person name="Minx P."/>
            <person name="Tomlinson C."/>
            <person name="Mitreva M."/>
            <person name="Hou S."/>
            <person name="Chen J."/>
            <person name="Wollam A."/>
            <person name="Pepin K.H."/>
            <person name="Johnson M."/>
            <person name="Bhonagiri V."/>
            <person name="Zhang X."/>
            <person name="Suruliraj S."/>
            <person name="Warren W."/>
            <person name="Chinwalla A."/>
            <person name="Mardis E.R."/>
            <person name="Wilson R.K."/>
        </authorList>
    </citation>
    <scope>NUCLEOTIDE SEQUENCE [LARGE SCALE GENOMIC DNA]</scope>
    <source>
        <strain evidence="2 3">F0439</strain>
    </source>
</reference>
<name>G9ZL76_9LACO</name>
<accession>G9ZL76</accession>
<keyword evidence="3" id="KW-1185">Reference proteome</keyword>
<dbReference type="AlphaFoldDB" id="G9ZL76"/>
<proteinExistence type="predicted"/>
<organism evidence="2 3">
    <name type="scientific">Lentilactobacillus parafarraginis F0439</name>
    <dbReference type="NCBI Taxonomy" id="797515"/>
    <lineage>
        <taxon>Bacteria</taxon>
        <taxon>Bacillati</taxon>
        <taxon>Bacillota</taxon>
        <taxon>Bacilli</taxon>
        <taxon>Lactobacillales</taxon>
        <taxon>Lactobacillaceae</taxon>
        <taxon>Lentilactobacillus</taxon>
    </lineage>
</organism>
<gene>
    <name evidence="2" type="ORF">HMPREF9103_00474</name>
</gene>
<evidence type="ECO:0000256" key="1">
    <source>
        <dbReference type="SAM" id="Phobius"/>
    </source>
</evidence>
<sequence length="39" mass="4746">MTKITNNCKKIFSAVKTLSIIFKMMLLFMNHYSQTYRWL</sequence>
<keyword evidence="1" id="KW-0812">Transmembrane</keyword>